<reference evidence="1 2" key="1">
    <citation type="submission" date="2010-12" db="EMBL/GenBank/DDBJ databases">
        <title>Complete sequence of Desulfurispirillum indicum S5.</title>
        <authorList>
            <consortium name="US DOE Joint Genome Institute"/>
            <person name="Lucas S."/>
            <person name="Copeland A."/>
            <person name="Lapidus A."/>
            <person name="Cheng J.-F."/>
            <person name="Goodwin L."/>
            <person name="Pitluck S."/>
            <person name="Chertkov O."/>
            <person name="Held B."/>
            <person name="Detter J.C."/>
            <person name="Han C."/>
            <person name="Tapia R."/>
            <person name="Land M."/>
            <person name="Hauser L."/>
            <person name="Kyrpides N."/>
            <person name="Ivanova N."/>
            <person name="Mikhailova N."/>
            <person name="Haggblom M."/>
            <person name="Rauschenbach I."/>
            <person name="Bini E."/>
            <person name="Woyke T."/>
        </authorList>
    </citation>
    <scope>NUCLEOTIDE SEQUENCE [LARGE SCALE GENOMIC DNA]</scope>
    <source>
        <strain evidence="2">ATCC BAA-1389 / DSM 22839 / S5</strain>
    </source>
</reference>
<keyword evidence="2" id="KW-1185">Reference proteome</keyword>
<proteinExistence type="predicted"/>
<dbReference type="EMBL" id="CP002432">
    <property type="protein sequence ID" value="ADU65808.1"/>
    <property type="molecule type" value="Genomic_DNA"/>
</dbReference>
<evidence type="ECO:0000313" key="2">
    <source>
        <dbReference type="Proteomes" id="UP000002572"/>
    </source>
</evidence>
<dbReference type="OrthoDB" id="9799761at2"/>
<evidence type="ECO:0000313" key="1">
    <source>
        <dbReference type="EMBL" id="ADU65808.1"/>
    </source>
</evidence>
<dbReference type="KEGG" id="din:Selin_1073"/>
<dbReference type="Proteomes" id="UP000002572">
    <property type="component" value="Chromosome"/>
</dbReference>
<protein>
    <recommendedName>
        <fullName evidence="3">STAS domain-containing protein</fullName>
    </recommendedName>
</protein>
<dbReference type="RefSeq" id="WP_013505689.1">
    <property type="nucleotide sequence ID" value="NC_014836.1"/>
</dbReference>
<evidence type="ECO:0008006" key="3">
    <source>
        <dbReference type="Google" id="ProtNLM"/>
    </source>
</evidence>
<dbReference type="AlphaFoldDB" id="E6W3U0"/>
<dbReference type="HOGENOM" id="CLU_177863_0_0_0"/>
<dbReference type="InParanoid" id="E6W3U0"/>
<accession>E6W3U0</accession>
<gene>
    <name evidence="1" type="ordered locus">Selin_1073</name>
</gene>
<name>E6W3U0_DESIS</name>
<organism evidence="1 2">
    <name type="scientific">Desulfurispirillum indicum (strain ATCC BAA-1389 / DSM 22839 / S5)</name>
    <dbReference type="NCBI Taxonomy" id="653733"/>
    <lineage>
        <taxon>Bacteria</taxon>
        <taxon>Pseudomonadati</taxon>
        <taxon>Chrysiogenota</taxon>
        <taxon>Chrysiogenia</taxon>
        <taxon>Chrysiogenales</taxon>
        <taxon>Chrysiogenaceae</taxon>
        <taxon>Desulfurispirillum</taxon>
    </lineage>
</organism>
<sequence>MDIQKKDSSTLVITGNIKSIRHSQMIRESVEQCLRGGVKSIHLIIEDSFSMTSTVIGFLMKIINEEGVKVSMTISDHRLWQLLNDFQLIEMFRVQEKSSSASDNSHQLEN</sequence>
<dbReference type="STRING" id="653733.Selin_1073"/>